<keyword evidence="7" id="KW-1185">Reference proteome</keyword>
<keyword evidence="4" id="KW-0804">Transcription</keyword>
<dbReference type="Gene3D" id="3.40.190.290">
    <property type="match status" value="1"/>
</dbReference>
<evidence type="ECO:0000256" key="4">
    <source>
        <dbReference type="ARBA" id="ARBA00023163"/>
    </source>
</evidence>
<dbReference type="SUPFAM" id="SSF46785">
    <property type="entry name" value="Winged helix' DNA-binding domain"/>
    <property type="match status" value="1"/>
</dbReference>
<evidence type="ECO:0000256" key="3">
    <source>
        <dbReference type="ARBA" id="ARBA00023125"/>
    </source>
</evidence>
<dbReference type="InterPro" id="IPR005119">
    <property type="entry name" value="LysR_subst-bd"/>
</dbReference>
<name>A0ABP5JVW9_9MICC</name>
<dbReference type="Pfam" id="PF03466">
    <property type="entry name" value="LysR_substrate"/>
    <property type="match status" value="1"/>
</dbReference>
<reference evidence="7" key="1">
    <citation type="journal article" date="2019" name="Int. J. Syst. Evol. Microbiol.">
        <title>The Global Catalogue of Microorganisms (GCM) 10K type strain sequencing project: providing services to taxonomists for standard genome sequencing and annotation.</title>
        <authorList>
            <consortium name="The Broad Institute Genomics Platform"/>
            <consortium name="The Broad Institute Genome Sequencing Center for Infectious Disease"/>
            <person name="Wu L."/>
            <person name="Ma J."/>
        </authorList>
    </citation>
    <scope>NUCLEOTIDE SEQUENCE [LARGE SCALE GENOMIC DNA]</scope>
    <source>
        <strain evidence="7">JCM 15914</strain>
    </source>
</reference>
<evidence type="ECO:0000313" key="7">
    <source>
        <dbReference type="Proteomes" id="UP001500166"/>
    </source>
</evidence>
<feature type="domain" description="HTH lysR-type" evidence="5">
    <location>
        <begin position="4"/>
        <end position="61"/>
    </location>
</feature>
<protein>
    <submittedName>
        <fullName evidence="6">LysR substrate-binding domain-containing protein</fullName>
    </submittedName>
</protein>
<sequence>MADMSFRRVKYFLAAVDAETMTAAAQSLRMAQPALSRQIELFEQDLGLTLFRPKGNRLVLTTAGERLVPMACRLMGEVDRFERGAATLSTGRVSTLTVGTTEATLRNLLAPFIATLGESDPVVNARTVIQANIPVALREGCDAAISTAPMQGELVSELLGSAPIYACVSARHPMALAGVVEAPIEDFADHAVVLPTHRNASRYLLDFAVSAAGIRFPSVMESDDGQAIMALAASGTATGFTSELPRFGAHPIRVLVPEMRSSHGLIADDAARVPLALQLHLVWPRGHYAHEQLLALAGRLSQFLSHWAAADWGGMDEPWNYA</sequence>
<evidence type="ECO:0000313" key="6">
    <source>
        <dbReference type="EMBL" id="GAA2120972.1"/>
    </source>
</evidence>
<dbReference type="PROSITE" id="PS50931">
    <property type="entry name" value="HTH_LYSR"/>
    <property type="match status" value="1"/>
</dbReference>
<dbReference type="Pfam" id="PF00126">
    <property type="entry name" value="HTH_1"/>
    <property type="match status" value="1"/>
</dbReference>
<dbReference type="PRINTS" id="PR00039">
    <property type="entry name" value="HTHLYSR"/>
</dbReference>
<dbReference type="CDD" id="cd05466">
    <property type="entry name" value="PBP2_LTTR_substrate"/>
    <property type="match status" value="1"/>
</dbReference>
<dbReference type="EMBL" id="BAAAQA010000025">
    <property type="protein sequence ID" value="GAA2120972.1"/>
    <property type="molecule type" value="Genomic_DNA"/>
</dbReference>
<gene>
    <name evidence="6" type="ORF">GCM10009824_23170</name>
</gene>
<evidence type="ECO:0000256" key="2">
    <source>
        <dbReference type="ARBA" id="ARBA00023015"/>
    </source>
</evidence>
<dbReference type="Proteomes" id="UP001500166">
    <property type="component" value="Unassembled WGS sequence"/>
</dbReference>
<keyword evidence="3" id="KW-0238">DNA-binding</keyword>
<dbReference type="InterPro" id="IPR000847">
    <property type="entry name" value="LysR_HTH_N"/>
</dbReference>
<dbReference type="SUPFAM" id="SSF53850">
    <property type="entry name" value="Periplasmic binding protein-like II"/>
    <property type="match status" value="1"/>
</dbReference>
<accession>A0ABP5JVW9</accession>
<dbReference type="InterPro" id="IPR036388">
    <property type="entry name" value="WH-like_DNA-bd_sf"/>
</dbReference>
<comment type="similarity">
    <text evidence="1">Belongs to the LysR transcriptional regulatory family.</text>
</comment>
<dbReference type="RefSeq" id="WP_344225185.1">
    <property type="nucleotide sequence ID" value="NZ_BAAAQA010000025.1"/>
</dbReference>
<dbReference type="PANTHER" id="PTHR30126">
    <property type="entry name" value="HTH-TYPE TRANSCRIPTIONAL REGULATOR"/>
    <property type="match status" value="1"/>
</dbReference>
<dbReference type="InterPro" id="IPR036390">
    <property type="entry name" value="WH_DNA-bd_sf"/>
</dbReference>
<proteinExistence type="inferred from homology"/>
<evidence type="ECO:0000256" key="1">
    <source>
        <dbReference type="ARBA" id="ARBA00009437"/>
    </source>
</evidence>
<organism evidence="6 7">
    <name type="scientific">Kocuria atrinae</name>
    <dbReference type="NCBI Taxonomy" id="592377"/>
    <lineage>
        <taxon>Bacteria</taxon>
        <taxon>Bacillati</taxon>
        <taxon>Actinomycetota</taxon>
        <taxon>Actinomycetes</taxon>
        <taxon>Micrococcales</taxon>
        <taxon>Micrococcaceae</taxon>
        <taxon>Kocuria</taxon>
    </lineage>
</organism>
<dbReference type="PANTHER" id="PTHR30126:SF39">
    <property type="entry name" value="HTH-TYPE TRANSCRIPTIONAL REGULATOR CYSL"/>
    <property type="match status" value="1"/>
</dbReference>
<evidence type="ECO:0000259" key="5">
    <source>
        <dbReference type="PROSITE" id="PS50931"/>
    </source>
</evidence>
<comment type="caution">
    <text evidence="6">The sequence shown here is derived from an EMBL/GenBank/DDBJ whole genome shotgun (WGS) entry which is preliminary data.</text>
</comment>
<dbReference type="Gene3D" id="1.10.10.10">
    <property type="entry name" value="Winged helix-like DNA-binding domain superfamily/Winged helix DNA-binding domain"/>
    <property type="match status" value="1"/>
</dbReference>
<keyword evidence="2" id="KW-0805">Transcription regulation</keyword>